<evidence type="ECO:0000313" key="1">
    <source>
        <dbReference type="EMBL" id="CAH9081082.1"/>
    </source>
</evidence>
<reference evidence="1" key="1">
    <citation type="submission" date="2022-07" db="EMBL/GenBank/DDBJ databases">
        <authorList>
            <person name="Macas J."/>
            <person name="Novak P."/>
            <person name="Neumann P."/>
        </authorList>
    </citation>
    <scope>NUCLEOTIDE SEQUENCE</scope>
</reference>
<protein>
    <submittedName>
        <fullName evidence="1">Uncharacterized protein</fullName>
    </submittedName>
</protein>
<dbReference type="Proteomes" id="UP001152484">
    <property type="component" value="Unassembled WGS sequence"/>
</dbReference>
<evidence type="ECO:0000313" key="2">
    <source>
        <dbReference type="Proteomes" id="UP001152484"/>
    </source>
</evidence>
<name>A0A9P1E5X0_CUSEU</name>
<dbReference type="EMBL" id="CAMAPE010000014">
    <property type="protein sequence ID" value="CAH9081082.1"/>
    <property type="molecule type" value="Genomic_DNA"/>
</dbReference>
<accession>A0A9P1E5X0</accession>
<keyword evidence="2" id="KW-1185">Reference proteome</keyword>
<proteinExistence type="predicted"/>
<gene>
    <name evidence="1" type="ORF">CEURO_LOCUS7733</name>
</gene>
<comment type="caution">
    <text evidence="1">The sequence shown here is derived from an EMBL/GenBank/DDBJ whole genome shotgun (WGS) entry which is preliminary data.</text>
</comment>
<dbReference type="AlphaFoldDB" id="A0A9P1E5X0"/>
<sequence length="39" mass="4662">MQREISALERTGTWALTPLPPDRCRELIILRRSLQLLKW</sequence>
<organism evidence="1 2">
    <name type="scientific">Cuscuta europaea</name>
    <name type="common">European dodder</name>
    <dbReference type="NCBI Taxonomy" id="41803"/>
    <lineage>
        <taxon>Eukaryota</taxon>
        <taxon>Viridiplantae</taxon>
        <taxon>Streptophyta</taxon>
        <taxon>Embryophyta</taxon>
        <taxon>Tracheophyta</taxon>
        <taxon>Spermatophyta</taxon>
        <taxon>Magnoliopsida</taxon>
        <taxon>eudicotyledons</taxon>
        <taxon>Gunneridae</taxon>
        <taxon>Pentapetalae</taxon>
        <taxon>asterids</taxon>
        <taxon>lamiids</taxon>
        <taxon>Solanales</taxon>
        <taxon>Convolvulaceae</taxon>
        <taxon>Cuscuteae</taxon>
        <taxon>Cuscuta</taxon>
        <taxon>Cuscuta subgen. Cuscuta</taxon>
    </lineage>
</organism>